<dbReference type="RefSeq" id="WP_376886639.1">
    <property type="nucleotide sequence ID" value="NZ_JBHUHR010000038.1"/>
</dbReference>
<keyword evidence="2" id="KW-0813">Transport</keyword>
<dbReference type="EMBL" id="JBHUHR010000038">
    <property type="protein sequence ID" value="MFD2035706.1"/>
    <property type="molecule type" value="Genomic_DNA"/>
</dbReference>
<proteinExistence type="inferred from homology"/>
<evidence type="ECO:0000259" key="3">
    <source>
        <dbReference type="Pfam" id="PF07715"/>
    </source>
</evidence>
<dbReference type="Proteomes" id="UP001597361">
    <property type="component" value="Unassembled WGS sequence"/>
</dbReference>
<comment type="caution">
    <text evidence="4">The sequence shown here is derived from an EMBL/GenBank/DDBJ whole genome shotgun (WGS) entry which is preliminary data.</text>
</comment>
<reference evidence="5" key="1">
    <citation type="journal article" date="2019" name="Int. J. Syst. Evol. Microbiol.">
        <title>The Global Catalogue of Microorganisms (GCM) 10K type strain sequencing project: providing services to taxonomists for standard genome sequencing and annotation.</title>
        <authorList>
            <consortium name="The Broad Institute Genomics Platform"/>
            <consortium name="The Broad Institute Genome Sequencing Center for Infectious Disease"/>
            <person name="Wu L."/>
            <person name="Ma J."/>
        </authorList>
    </citation>
    <scope>NUCLEOTIDE SEQUENCE [LARGE SCALE GENOMIC DNA]</scope>
    <source>
        <strain evidence="5">CGMCC 1.15180</strain>
    </source>
</reference>
<dbReference type="Pfam" id="PF07715">
    <property type="entry name" value="Plug"/>
    <property type="match status" value="1"/>
</dbReference>
<evidence type="ECO:0000313" key="5">
    <source>
        <dbReference type="Proteomes" id="UP001597361"/>
    </source>
</evidence>
<dbReference type="PANTHER" id="PTHR30069">
    <property type="entry name" value="TONB-DEPENDENT OUTER MEMBRANE RECEPTOR"/>
    <property type="match status" value="1"/>
</dbReference>
<keyword evidence="2" id="KW-0998">Cell outer membrane</keyword>
<dbReference type="InterPro" id="IPR039426">
    <property type="entry name" value="TonB-dep_rcpt-like"/>
</dbReference>
<keyword evidence="1" id="KW-0732">Signal</keyword>
<sequence>MKKNILRQLIMLSKRMLYGFLIQLFMCSVLLANTGNAQRKTIEEVKVSLNLKDQPIKKVFKVIEDQTEFRFTFKDNLLSQSQKLTIAEYDKTVYEVLETLTRQTELSFVQVNNNIHVKPTTKKSKNDPVSIIHNADVTVSGVVVDELGDPLPGVTILLEGSTVGTVTDIDGKFTIEAPENGVLVFSFIGFTSQKVQLAGQSILNITLATDIQSLSEVIVVGYGEQKKETITGSVATVKGSELVKSPAMNLTNSIAGRMSGVVAVNRSGEPGHDGSGIRIRGSNTLGNNDALIVIDGIPARAGGIERLNPNDIESISVLKDASAAIYGARAANGVILVTTKRGKSGKPELTYQFNQGFAQPTVVPRLANAAQYGEMLNDLSIYELPVSEWQAATTGFATTGTYTRPNGQIRNAPFSPEALALHRAGTDPWNYPNTDWYAATLKTWSPQSRHNVQLNGGSDNVNYMASLGYQNQDAYYKNSATGYKQYDMRLNLDAKINDYIDVQLGVLGRREERFFPTRPASAIFRMQMRGKPNEPAFWPDGRPGPDIENGENPVVITTNATGYDRELKDYFQTNGALNIKIPGIEGLKFTGTAAVDNLSQFNKTWETPWILYQRGSGFEADGTTPILIPTERGPAEPRLRQSNYNQMNILLGGVLSYERQFGDHGFQTLAGTNKETVKADDFFAYRRFFISTAIDQMFAGGDDEKDNGGGAFERGRLNYFGRVAYNYKEKYLMEFLWRYDASYIFPRDTRYGFFPGVMAGWVVSEENFWKNSLPAFDFFKIRGSWGQMGNDQIYYEDALQEYQFLSTYGFRSHILEGQEAKTLFETRVPNNMITWEVANNSNIGIEGQLLQGRIFFEFDVFYNKRTSILWRRNASIPQSTGLSSLLPAENIGEIENKGFDINLGYRGTKGDFKYSVSVNGGYAKNKILFWDEPPGAPDWQRSTGRPMNAPGPIYIYDGVFRDQEDIASNTLDYSAITNELRPGDMKFKDVNGDGVISPLDRVRLDKNDIPRFQGGMIMNGSYKNFDLSVLFQGATGAIMLVSAAESGNIGNYLLDFYENRWTVENPSSTHPRIANRGDQYYSDGDNNNTYWYRETDYIRLKNLEIGYTLPTHLGSKIGVSNLRFYVNGLNLITWDKLKVFDPESNNSTGQYYPQARVINGGFSVTF</sequence>
<evidence type="ECO:0000256" key="1">
    <source>
        <dbReference type="ARBA" id="ARBA00022729"/>
    </source>
</evidence>
<dbReference type="InterPro" id="IPR037066">
    <property type="entry name" value="Plug_dom_sf"/>
</dbReference>
<dbReference type="InterPro" id="IPR008969">
    <property type="entry name" value="CarboxyPept-like_regulatory"/>
</dbReference>
<dbReference type="SUPFAM" id="SSF56935">
    <property type="entry name" value="Porins"/>
    <property type="match status" value="1"/>
</dbReference>
<keyword evidence="2" id="KW-1134">Transmembrane beta strand</keyword>
<dbReference type="InterPro" id="IPR023996">
    <property type="entry name" value="TonB-dep_OMP_SusC/RagA"/>
</dbReference>
<evidence type="ECO:0000256" key="2">
    <source>
        <dbReference type="PROSITE-ProRule" id="PRU01360"/>
    </source>
</evidence>
<dbReference type="Pfam" id="PF13715">
    <property type="entry name" value="CarbopepD_reg_2"/>
    <property type="match status" value="1"/>
</dbReference>
<dbReference type="Gene3D" id="2.60.40.1120">
    <property type="entry name" value="Carboxypeptidase-like, regulatory domain"/>
    <property type="match status" value="1"/>
</dbReference>
<keyword evidence="2" id="KW-0812">Transmembrane</keyword>
<dbReference type="SUPFAM" id="SSF49464">
    <property type="entry name" value="Carboxypeptidase regulatory domain-like"/>
    <property type="match status" value="1"/>
</dbReference>
<evidence type="ECO:0000313" key="4">
    <source>
        <dbReference type="EMBL" id="MFD2035706.1"/>
    </source>
</evidence>
<accession>A0ABW4VNI5</accession>
<dbReference type="PANTHER" id="PTHR30069:SF29">
    <property type="entry name" value="HEMOGLOBIN AND HEMOGLOBIN-HAPTOGLOBIN-BINDING PROTEIN 1-RELATED"/>
    <property type="match status" value="1"/>
</dbReference>
<comment type="subcellular location">
    <subcellularLocation>
        <location evidence="2">Cell outer membrane</location>
        <topology evidence="2">Multi-pass membrane protein</topology>
    </subcellularLocation>
</comment>
<keyword evidence="5" id="KW-1185">Reference proteome</keyword>
<dbReference type="NCBIfam" id="TIGR04056">
    <property type="entry name" value="OMP_RagA_SusC"/>
    <property type="match status" value="1"/>
</dbReference>
<name>A0ABW4VNI5_9BACT</name>
<keyword evidence="2" id="KW-0472">Membrane</keyword>
<dbReference type="InterPro" id="IPR023997">
    <property type="entry name" value="TonB-dep_OMP_SusC/RagA_CS"/>
</dbReference>
<gene>
    <name evidence="4" type="ORF">ACFSKL_12960</name>
</gene>
<dbReference type="PROSITE" id="PS52016">
    <property type="entry name" value="TONB_DEPENDENT_REC_3"/>
    <property type="match status" value="1"/>
</dbReference>
<comment type="similarity">
    <text evidence="2">Belongs to the TonB-dependent receptor family.</text>
</comment>
<dbReference type="InterPro" id="IPR012910">
    <property type="entry name" value="Plug_dom"/>
</dbReference>
<feature type="domain" description="TonB-dependent receptor plug" evidence="3">
    <location>
        <begin position="227"/>
        <end position="334"/>
    </location>
</feature>
<dbReference type="Gene3D" id="2.170.130.10">
    <property type="entry name" value="TonB-dependent receptor, plug domain"/>
    <property type="match status" value="1"/>
</dbReference>
<protein>
    <submittedName>
        <fullName evidence="4">SusC/RagA family TonB-linked outer membrane protein</fullName>
    </submittedName>
</protein>
<dbReference type="NCBIfam" id="TIGR04057">
    <property type="entry name" value="SusC_RagA_signa"/>
    <property type="match status" value="1"/>
</dbReference>
<organism evidence="4 5">
    <name type="scientific">Belliella marina</name>
    <dbReference type="NCBI Taxonomy" id="1644146"/>
    <lineage>
        <taxon>Bacteria</taxon>
        <taxon>Pseudomonadati</taxon>
        <taxon>Bacteroidota</taxon>
        <taxon>Cytophagia</taxon>
        <taxon>Cytophagales</taxon>
        <taxon>Cyclobacteriaceae</taxon>
        <taxon>Belliella</taxon>
    </lineage>
</organism>